<dbReference type="Proteomes" id="UP000326396">
    <property type="component" value="Linkage Group LG3"/>
</dbReference>
<reference evidence="1 2" key="1">
    <citation type="submission" date="2019-05" db="EMBL/GenBank/DDBJ databases">
        <title>Mikania micrantha, genome provides insights into the molecular mechanism of rapid growth.</title>
        <authorList>
            <person name="Liu B."/>
        </authorList>
    </citation>
    <scope>NUCLEOTIDE SEQUENCE [LARGE SCALE GENOMIC DNA]</scope>
    <source>
        <strain evidence="1">NLD-2019</strain>
        <tissue evidence="1">Leaf</tissue>
    </source>
</reference>
<sequence>MDVGRYGFKNQTSNFGYKWPSAGCRAHFGLVSPSQSRMGFELRMSLSLGWFVKIGPRLVWDSCKLKRPSADDGVGVNGFHGAWILVVVKSKRHPTIRYLWPVGCEEWHSNEALMPYFSIG</sequence>
<accession>A0A5N6N2F1</accession>
<dbReference type="AlphaFoldDB" id="A0A5N6N2F1"/>
<keyword evidence="2" id="KW-1185">Reference proteome</keyword>
<comment type="caution">
    <text evidence="1">The sequence shown here is derived from an EMBL/GenBank/DDBJ whole genome shotgun (WGS) entry which is preliminary data.</text>
</comment>
<organism evidence="1 2">
    <name type="scientific">Mikania micrantha</name>
    <name type="common">bitter vine</name>
    <dbReference type="NCBI Taxonomy" id="192012"/>
    <lineage>
        <taxon>Eukaryota</taxon>
        <taxon>Viridiplantae</taxon>
        <taxon>Streptophyta</taxon>
        <taxon>Embryophyta</taxon>
        <taxon>Tracheophyta</taxon>
        <taxon>Spermatophyta</taxon>
        <taxon>Magnoliopsida</taxon>
        <taxon>eudicotyledons</taxon>
        <taxon>Gunneridae</taxon>
        <taxon>Pentapetalae</taxon>
        <taxon>asterids</taxon>
        <taxon>campanulids</taxon>
        <taxon>Asterales</taxon>
        <taxon>Asteraceae</taxon>
        <taxon>Asteroideae</taxon>
        <taxon>Heliantheae alliance</taxon>
        <taxon>Eupatorieae</taxon>
        <taxon>Mikania</taxon>
    </lineage>
</organism>
<evidence type="ECO:0000313" key="2">
    <source>
        <dbReference type="Proteomes" id="UP000326396"/>
    </source>
</evidence>
<dbReference type="EMBL" id="SZYD01000013">
    <property type="protein sequence ID" value="KAD4384354.1"/>
    <property type="molecule type" value="Genomic_DNA"/>
</dbReference>
<protein>
    <submittedName>
        <fullName evidence="1">Uncharacterized protein</fullName>
    </submittedName>
</protein>
<proteinExistence type="predicted"/>
<name>A0A5N6N2F1_9ASTR</name>
<gene>
    <name evidence="1" type="ORF">E3N88_24522</name>
</gene>
<evidence type="ECO:0000313" key="1">
    <source>
        <dbReference type="EMBL" id="KAD4384354.1"/>
    </source>
</evidence>